<dbReference type="SUPFAM" id="SSF51197">
    <property type="entry name" value="Clavaminate synthase-like"/>
    <property type="match status" value="1"/>
</dbReference>
<evidence type="ECO:0000313" key="5">
    <source>
        <dbReference type="EMBL" id="RTR22872.1"/>
    </source>
</evidence>
<dbReference type="GO" id="GO:0016706">
    <property type="term" value="F:2-oxoglutarate-dependent dioxygenase activity"/>
    <property type="evidence" value="ECO:0007669"/>
    <property type="project" value="UniProtKB-ARBA"/>
</dbReference>
<accession>A0A3S0L096</accession>
<sequence length="345" mass="38440">MDQSLRACAPLPSDLDGVRLSTLTPGALFPARLEPTAPGLDPVAWAQTHRAALDALLLRHGAILFRGFALPDPQRFERFAEALEPTGLFGSYGDLPKKEGGRNTYRSTPYPERQMILYHNESSHLDRWPRKQWFFAEQVAPVGGCTPIVDGRAMLRALPPDLVAALEARGLLYVRTFTPRLDVDWRDFFKTDDRAEVAARCAAGGIGLRWLDPETPQTRTRGPAVIRHPLSGERVFFNQMQLHHPACLDPEVREDLLDLFGIDRFPRNVLFGDGETIPDETMTVIGNAYEACAVRFVWETGDTVMVDNMLTAHARDPYQGPRRVVVAMGAMTDRRSVVPALAEVA</sequence>
<dbReference type="OrthoDB" id="9769888at2"/>
<evidence type="ECO:0000313" key="6">
    <source>
        <dbReference type="Proteomes" id="UP000277007"/>
    </source>
</evidence>
<evidence type="ECO:0000256" key="2">
    <source>
        <dbReference type="ARBA" id="ARBA00023002"/>
    </source>
</evidence>
<organism evidence="5 6">
    <name type="scientific">Azospirillum griseum</name>
    <dbReference type="NCBI Taxonomy" id="2496639"/>
    <lineage>
        <taxon>Bacteria</taxon>
        <taxon>Pseudomonadati</taxon>
        <taxon>Pseudomonadota</taxon>
        <taxon>Alphaproteobacteria</taxon>
        <taxon>Rhodospirillales</taxon>
        <taxon>Azospirillaceae</taxon>
        <taxon>Azospirillum</taxon>
    </lineage>
</organism>
<dbReference type="EMBL" id="RXMA01000003">
    <property type="protein sequence ID" value="RTR22872.1"/>
    <property type="molecule type" value="Genomic_DNA"/>
</dbReference>
<evidence type="ECO:0000259" key="4">
    <source>
        <dbReference type="Pfam" id="PF02668"/>
    </source>
</evidence>
<dbReference type="AlphaFoldDB" id="A0A3S0L096"/>
<keyword evidence="5" id="KW-0223">Dioxygenase</keyword>
<dbReference type="RefSeq" id="WP_126612616.1">
    <property type="nucleotide sequence ID" value="NZ_JBHUCY010000004.1"/>
</dbReference>
<gene>
    <name evidence="5" type="ORF">EJ903_04640</name>
</gene>
<evidence type="ECO:0000256" key="3">
    <source>
        <dbReference type="ARBA" id="ARBA00023194"/>
    </source>
</evidence>
<dbReference type="Gene3D" id="3.60.130.10">
    <property type="entry name" value="Clavaminate synthase-like"/>
    <property type="match status" value="1"/>
</dbReference>
<dbReference type="InterPro" id="IPR003819">
    <property type="entry name" value="TauD/TfdA-like"/>
</dbReference>
<name>A0A3S0L096_9PROT</name>
<keyword evidence="2" id="KW-0560">Oxidoreductase</keyword>
<dbReference type="PANTHER" id="PTHR10696">
    <property type="entry name" value="GAMMA-BUTYROBETAINE HYDROXYLASE-RELATED"/>
    <property type="match status" value="1"/>
</dbReference>
<feature type="domain" description="TauD/TfdA-like" evidence="4">
    <location>
        <begin position="37"/>
        <end position="327"/>
    </location>
</feature>
<comment type="cofactor">
    <cofactor evidence="1">
        <name>Fe(2+)</name>
        <dbReference type="ChEBI" id="CHEBI:29033"/>
    </cofactor>
</comment>
<dbReference type="Pfam" id="PF02668">
    <property type="entry name" value="TauD"/>
    <property type="match status" value="1"/>
</dbReference>
<dbReference type="InterPro" id="IPR042098">
    <property type="entry name" value="TauD-like_sf"/>
</dbReference>
<protein>
    <submittedName>
        <fullName evidence="5">TauD/TfdA family dioxygenase</fullName>
    </submittedName>
</protein>
<dbReference type="Proteomes" id="UP000277007">
    <property type="component" value="Unassembled WGS sequence"/>
</dbReference>
<proteinExistence type="predicted"/>
<dbReference type="GO" id="GO:0017000">
    <property type="term" value="P:antibiotic biosynthetic process"/>
    <property type="evidence" value="ECO:0007669"/>
    <property type="project" value="UniProtKB-KW"/>
</dbReference>
<dbReference type="PANTHER" id="PTHR10696:SF56">
    <property type="entry name" value="TAUD_TFDA-LIKE DOMAIN-CONTAINING PROTEIN"/>
    <property type="match status" value="1"/>
</dbReference>
<comment type="caution">
    <text evidence="5">The sequence shown here is derived from an EMBL/GenBank/DDBJ whole genome shotgun (WGS) entry which is preliminary data.</text>
</comment>
<keyword evidence="3" id="KW-0045">Antibiotic biosynthesis</keyword>
<evidence type="ECO:0000256" key="1">
    <source>
        <dbReference type="ARBA" id="ARBA00001954"/>
    </source>
</evidence>
<dbReference type="InterPro" id="IPR050411">
    <property type="entry name" value="AlphaKG_dependent_hydroxylases"/>
</dbReference>
<keyword evidence="6" id="KW-1185">Reference proteome</keyword>
<reference evidence="5 6" key="1">
    <citation type="submission" date="2018-12" db="EMBL/GenBank/DDBJ databases">
        <authorList>
            <person name="Yang Y."/>
        </authorList>
    </citation>
    <scope>NUCLEOTIDE SEQUENCE [LARGE SCALE GENOMIC DNA]</scope>
    <source>
        <strain evidence="5 6">L-25-5w-1</strain>
    </source>
</reference>